<keyword evidence="2" id="KW-1185">Reference proteome</keyword>
<evidence type="ECO:0000313" key="2">
    <source>
        <dbReference type="Proteomes" id="UP001458880"/>
    </source>
</evidence>
<proteinExistence type="predicted"/>
<dbReference type="Proteomes" id="UP001458880">
    <property type="component" value="Unassembled WGS sequence"/>
</dbReference>
<reference evidence="1 2" key="1">
    <citation type="journal article" date="2024" name="BMC Genomics">
        <title>De novo assembly and annotation of Popillia japonica's genome with initial clues to its potential as an invasive pest.</title>
        <authorList>
            <person name="Cucini C."/>
            <person name="Boschi S."/>
            <person name="Funari R."/>
            <person name="Cardaioli E."/>
            <person name="Iannotti N."/>
            <person name="Marturano G."/>
            <person name="Paoli F."/>
            <person name="Bruttini M."/>
            <person name="Carapelli A."/>
            <person name="Frati F."/>
            <person name="Nardi F."/>
        </authorList>
    </citation>
    <scope>NUCLEOTIDE SEQUENCE [LARGE SCALE GENOMIC DNA]</scope>
    <source>
        <strain evidence="1">DMR45628</strain>
    </source>
</reference>
<dbReference type="EMBL" id="JASPKY010000698">
    <property type="protein sequence ID" value="KAK9686557.1"/>
    <property type="molecule type" value="Genomic_DNA"/>
</dbReference>
<comment type="caution">
    <text evidence="1">The sequence shown here is derived from an EMBL/GenBank/DDBJ whole genome shotgun (WGS) entry which is preliminary data.</text>
</comment>
<evidence type="ECO:0000313" key="1">
    <source>
        <dbReference type="EMBL" id="KAK9686557.1"/>
    </source>
</evidence>
<dbReference type="AlphaFoldDB" id="A0AAW1IAL3"/>
<organism evidence="1 2">
    <name type="scientific">Popillia japonica</name>
    <name type="common">Japanese beetle</name>
    <dbReference type="NCBI Taxonomy" id="7064"/>
    <lineage>
        <taxon>Eukaryota</taxon>
        <taxon>Metazoa</taxon>
        <taxon>Ecdysozoa</taxon>
        <taxon>Arthropoda</taxon>
        <taxon>Hexapoda</taxon>
        <taxon>Insecta</taxon>
        <taxon>Pterygota</taxon>
        <taxon>Neoptera</taxon>
        <taxon>Endopterygota</taxon>
        <taxon>Coleoptera</taxon>
        <taxon>Polyphaga</taxon>
        <taxon>Scarabaeiformia</taxon>
        <taxon>Scarabaeidae</taxon>
        <taxon>Rutelinae</taxon>
        <taxon>Popillia</taxon>
    </lineage>
</organism>
<sequence>MPVMEQAQEEGRRDDRCTDAWDYMTYSKENWHNIHGMLYTIINREDQEERRKQKMITMTEAKTYLSMGRYSTLLVQVGDRILRSCVDWVRVSLHRH</sequence>
<protein>
    <submittedName>
        <fullName evidence="1">Uncharacterized protein</fullName>
    </submittedName>
</protein>
<name>A0AAW1IAL3_POPJA</name>
<gene>
    <name evidence="1" type="ORF">QE152_g37098</name>
</gene>
<accession>A0AAW1IAL3</accession>